<feature type="domain" description="Phospholipid/glycerol acyltransferase" evidence="7">
    <location>
        <begin position="93"/>
        <end position="205"/>
    </location>
</feature>
<reference evidence="8 9" key="1">
    <citation type="submission" date="2023-07" db="EMBL/GenBank/DDBJ databases">
        <authorList>
            <person name="Girao M."/>
            <person name="Carvalho M.F."/>
        </authorList>
    </citation>
    <scope>NUCLEOTIDE SEQUENCE [LARGE SCALE GENOMIC DNA]</scope>
    <source>
        <strain evidence="8 9">YIM65754</strain>
    </source>
</reference>
<keyword evidence="3" id="KW-0808">Transferase</keyword>
<dbReference type="PANTHER" id="PTHR10434:SF64">
    <property type="entry name" value="1-ACYL-SN-GLYCEROL-3-PHOSPHATE ACYLTRANSFERASE-RELATED"/>
    <property type="match status" value="1"/>
</dbReference>
<evidence type="ECO:0000256" key="2">
    <source>
        <dbReference type="ARBA" id="ARBA00022516"/>
    </source>
</evidence>
<dbReference type="EMBL" id="JAUTXY010000003">
    <property type="protein sequence ID" value="MEE2057667.1"/>
    <property type="molecule type" value="Genomic_DNA"/>
</dbReference>
<accession>A0ABU7L8L7</accession>
<evidence type="ECO:0000256" key="6">
    <source>
        <dbReference type="SAM" id="Phobius"/>
    </source>
</evidence>
<keyword evidence="5 8" id="KW-0012">Acyltransferase</keyword>
<dbReference type="SUPFAM" id="SSF69593">
    <property type="entry name" value="Glycerol-3-phosphate (1)-acyltransferase"/>
    <property type="match status" value="1"/>
</dbReference>
<protein>
    <submittedName>
        <fullName evidence="8">Lysophospholipid acyltransferase family protein</fullName>
    </submittedName>
</protein>
<sequence length="288" mass="30742">MTTRAHAWMPASPCSNGCLPSTSLRVAWPTVVMRAVMVVMVLACAPILVAARLVPPSAREALLCAGARCLLRCVGMRVDVTDLRDRRGYDGGLLVVAPHVSWTDVLVVMAVVPAGFVARADLLDWGALGSLARRMRVIPIERERLRALPGVVDTVRTRLESGERVAVFPEGTTWCGRAYGGFRSALFEAAIDAECPVQPIGFAYLDHTGVRSTGPAFVGEETIGGSIARLVRSRGLVVSVTVAPLEWPGTDRRDLAARCERAVRPAGQVAVPHVVPAVVPEVSAPSPR</sequence>
<dbReference type="Pfam" id="PF01553">
    <property type="entry name" value="Acyltransferase"/>
    <property type="match status" value="1"/>
</dbReference>
<name>A0ABU7L8L7_9NOCA</name>
<evidence type="ECO:0000256" key="4">
    <source>
        <dbReference type="ARBA" id="ARBA00023098"/>
    </source>
</evidence>
<evidence type="ECO:0000256" key="5">
    <source>
        <dbReference type="ARBA" id="ARBA00023315"/>
    </source>
</evidence>
<keyword evidence="6" id="KW-0472">Membrane</keyword>
<keyword evidence="2" id="KW-0444">Lipid biosynthesis</keyword>
<dbReference type="PANTHER" id="PTHR10434">
    <property type="entry name" value="1-ACYL-SN-GLYCEROL-3-PHOSPHATE ACYLTRANSFERASE"/>
    <property type="match status" value="1"/>
</dbReference>
<gene>
    <name evidence="8" type="ORF">Q7514_09020</name>
</gene>
<dbReference type="SMART" id="SM00563">
    <property type="entry name" value="PlsC"/>
    <property type="match status" value="1"/>
</dbReference>
<keyword evidence="6" id="KW-1133">Transmembrane helix</keyword>
<keyword evidence="4" id="KW-0443">Lipid metabolism</keyword>
<keyword evidence="6" id="KW-0812">Transmembrane</keyword>
<dbReference type="GO" id="GO:0016746">
    <property type="term" value="F:acyltransferase activity"/>
    <property type="evidence" value="ECO:0007669"/>
    <property type="project" value="UniProtKB-KW"/>
</dbReference>
<evidence type="ECO:0000256" key="3">
    <source>
        <dbReference type="ARBA" id="ARBA00022679"/>
    </source>
</evidence>
<keyword evidence="9" id="KW-1185">Reference proteome</keyword>
<proteinExistence type="predicted"/>
<comment type="pathway">
    <text evidence="1">Lipid metabolism.</text>
</comment>
<evidence type="ECO:0000313" key="8">
    <source>
        <dbReference type="EMBL" id="MEE2057667.1"/>
    </source>
</evidence>
<evidence type="ECO:0000259" key="7">
    <source>
        <dbReference type="SMART" id="SM00563"/>
    </source>
</evidence>
<dbReference type="CDD" id="cd07989">
    <property type="entry name" value="LPLAT_AGPAT-like"/>
    <property type="match status" value="1"/>
</dbReference>
<comment type="caution">
    <text evidence="8">The sequence shown here is derived from an EMBL/GenBank/DDBJ whole genome shotgun (WGS) entry which is preliminary data.</text>
</comment>
<evidence type="ECO:0000313" key="9">
    <source>
        <dbReference type="Proteomes" id="UP001336020"/>
    </source>
</evidence>
<organism evidence="8 9">
    <name type="scientific">Rhodococcus artemisiae</name>
    <dbReference type="NCBI Taxonomy" id="714159"/>
    <lineage>
        <taxon>Bacteria</taxon>
        <taxon>Bacillati</taxon>
        <taxon>Actinomycetota</taxon>
        <taxon>Actinomycetes</taxon>
        <taxon>Mycobacteriales</taxon>
        <taxon>Nocardiaceae</taxon>
        <taxon>Rhodococcus</taxon>
    </lineage>
</organism>
<dbReference type="RefSeq" id="WP_330132903.1">
    <property type="nucleotide sequence ID" value="NZ_JAUTXY010000003.1"/>
</dbReference>
<feature type="transmembrane region" description="Helical" evidence="6">
    <location>
        <begin position="31"/>
        <end position="51"/>
    </location>
</feature>
<dbReference type="InterPro" id="IPR002123">
    <property type="entry name" value="Plipid/glycerol_acylTrfase"/>
</dbReference>
<evidence type="ECO:0000256" key="1">
    <source>
        <dbReference type="ARBA" id="ARBA00005189"/>
    </source>
</evidence>
<dbReference type="Proteomes" id="UP001336020">
    <property type="component" value="Unassembled WGS sequence"/>
</dbReference>